<protein>
    <submittedName>
        <fullName evidence="3">Uncharacterized protein</fullName>
    </submittedName>
</protein>
<gene>
    <name evidence="3" type="ORF">EHP00_2474</name>
</gene>
<evidence type="ECO:0000313" key="4">
    <source>
        <dbReference type="Proteomes" id="UP000192758"/>
    </source>
</evidence>
<evidence type="ECO:0000313" key="3">
    <source>
        <dbReference type="EMBL" id="OQS55624.1"/>
    </source>
</evidence>
<comment type="caution">
    <text evidence="3">The sequence shown here is derived from an EMBL/GenBank/DDBJ whole genome shotgun (WGS) entry which is preliminary data.</text>
</comment>
<organism evidence="3 4">
    <name type="scientific">Ecytonucleospora hepatopenaei</name>
    <dbReference type="NCBI Taxonomy" id="646526"/>
    <lineage>
        <taxon>Eukaryota</taxon>
        <taxon>Fungi</taxon>
        <taxon>Fungi incertae sedis</taxon>
        <taxon>Microsporidia</taxon>
        <taxon>Enterocytozoonidae</taxon>
        <taxon>Ecytonucleospora</taxon>
    </lineage>
</organism>
<sequence>MHFSDFNRILLLFCFASFLRGNNGVKEERLDFNSSLFLPSGSLVCFVMDVNPATRHSYFYVNGNTYYYANVGYKILRDTILKNENNQIIRLLDDVHVKLIDGGFKVVGSGGIYFNLKEKLSSIDYQNKTIKSNIKKDELIKLNMDTGEFLYKELNYIIDQHKLNNYPFIHNGNCFKHNNINNNNNIKNNVNNLKFANILCLDLNALKVLNKAGKTTLSTELLTTKITHVHTESQIRVEVRTDDFVPKDTSRKQKMTISQIMMYMLAASGALLVLCCAIGFIYMQVTRDDKRGIVNEENTI</sequence>
<feature type="transmembrane region" description="Helical" evidence="1">
    <location>
        <begin position="260"/>
        <end position="283"/>
    </location>
</feature>
<dbReference type="EMBL" id="MNPJ01000005">
    <property type="protein sequence ID" value="OQS55624.1"/>
    <property type="molecule type" value="Genomic_DNA"/>
</dbReference>
<evidence type="ECO:0000256" key="2">
    <source>
        <dbReference type="SAM" id="SignalP"/>
    </source>
</evidence>
<keyword evidence="1" id="KW-0812">Transmembrane</keyword>
<proteinExistence type="predicted"/>
<dbReference type="VEuPathDB" id="MicrosporidiaDB:EHP00_2474"/>
<feature type="signal peptide" evidence="2">
    <location>
        <begin position="1"/>
        <end position="24"/>
    </location>
</feature>
<accession>A0A1W0E8N7</accession>
<keyword evidence="4" id="KW-1185">Reference proteome</keyword>
<keyword evidence="1" id="KW-1133">Transmembrane helix</keyword>
<keyword evidence="2" id="KW-0732">Signal</keyword>
<keyword evidence="1" id="KW-0472">Membrane</keyword>
<feature type="chain" id="PRO_5012822641" evidence="2">
    <location>
        <begin position="25"/>
        <end position="300"/>
    </location>
</feature>
<dbReference type="Proteomes" id="UP000192758">
    <property type="component" value="Unassembled WGS sequence"/>
</dbReference>
<dbReference type="AlphaFoldDB" id="A0A1W0E8N7"/>
<reference evidence="3 4" key="1">
    <citation type="journal article" date="2017" name="Environ. Microbiol.">
        <title>Decay of the glycolytic pathway and adaptation to intranuclear parasitism within Enterocytozoonidae microsporidia.</title>
        <authorList>
            <person name="Wiredu Boakye D."/>
            <person name="Jaroenlak P."/>
            <person name="Prachumwat A."/>
            <person name="Williams T.A."/>
            <person name="Bateman K.S."/>
            <person name="Itsathitphaisarn O."/>
            <person name="Sritunyalucksana K."/>
            <person name="Paszkiewicz K.H."/>
            <person name="Moore K.A."/>
            <person name="Stentiford G.D."/>
            <person name="Williams B.A."/>
        </authorList>
    </citation>
    <scope>NUCLEOTIDE SEQUENCE [LARGE SCALE GENOMIC DNA]</scope>
    <source>
        <strain evidence="3 4">TH1</strain>
    </source>
</reference>
<evidence type="ECO:0000256" key="1">
    <source>
        <dbReference type="SAM" id="Phobius"/>
    </source>
</evidence>
<name>A0A1W0E8N7_9MICR</name>